<feature type="signal peptide" evidence="2">
    <location>
        <begin position="1"/>
        <end position="23"/>
    </location>
</feature>
<dbReference type="OrthoDB" id="10369631at2759"/>
<evidence type="ECO:0000256" key="1">
    <source>
        <dbReference type="SAM" id="MobiDB-lite"/>
    </source>
</evidence>
<proteinExistence type="predicted"/>
<feature type="chain" id="PRO_5008627155" evidence="2">
    <location>
        <begin position="24"/>
        <end position="116"/>
    </location>
</feature>
<organism evidence="3 4">
    <name type="scientific">Kwoniella heveanensis BCC8398</name>
    <dbReference type="NCBI Taxonomy" id="1296120"/>
    <lineage>
        <taxon>Eukaryota</taxon>
        <taxon>Fungi</taxon>
        <taxon>Dikarya</taxon>
        <taxon>Basidiomycota</taxon>
        <taxon>Agaricomycotina</taxon>
        <taxon>Tremellomycetes</taxon>
        <taxon>Tremellales</taxon>
        <taxon>Cryptococcaceae</taxon>
        <taxon>Kwoniella</taxon>
    </lineage>
</organism>
<dbReference type="Proteomes" id="UP000092666">
    <property type="component" value="Unassembled WGS sequence"/>
</dbReference>
<accession>A0A1B9GJB2</accession>
<sequence length="116" mass="12187">MRFTSTVLALLPFLFSLGRTVSAIPQDLTDQLAAANAAQWPVNGQQGCPLDAAKDIYYSHSARLGGSSTSVVMGFPTAGAQPPADACQSVAGPEVTKAPAEARALPQWKKRGRSSW</sequence>
<name>A0A1B9GJB2_9TREE</name>
<evidence type="ECO:0000313" key="3">
    <source>
        <dbReference type="EMBL" id="OCF31182.1"/>
    </source>
</evidence>
<evidence type="ECO:0000313" key="4">
    <source>
        <dbReference type="Proteomes" id="UP000092666"/>
    </source>
</evidence>
<dbReference type="AlphaFoldDB" id="A0A1B9GJB2"/>
<dbReference type="EMBL" id="KV700137">
    <property type="protein sequence ID" value="OCF31182.1"/>
    <property type="molecule type" value="Genomic_DNA"/>
</dbReference>
<keyword evidence="4" id="KW-1185">Reference proteome</keyword>
<gene>
    <name evidence="3" type="ORF">I316_07150</name>
</gene>
<evidence type="ECO:0000256" key="2">
    <source>
        <dbReference type="SAM" id="SignalP"/>
    </source>
</evidence>
<protein>
    <submittedName>
        <fullName evidence="3">Uncharacterized protein</fullName>
    </submittedName>
</protein>
<reference evidence="3 4" key="1">
    <citation type="submission" date="2013-07" db="EMBL/GenBank/DDBJ databases">
        <title>The Genome Sequence of Cryptococcus heveanensis BCC8398.</title>
        <authorList>
            <consortium name="The Broad Institute Genome Sequencing Platform"/>
            <person name="Cuomo C."/>
            <person name="Litvintseva A."/>
            <person name="Chen Y."/>
            <person name="Heitman J."/>
            <person name="Sun S."/>
            <person name="Springer D."/>
            <person name="Dromer F."/>
            <person name="Young S.K."/>
            <person name="Zeng Q."/>
            <person name="Gargeya S."/>
            <person name="Fitzgerald M."/>
            <person name="Abouelleil A."/>
            <person name="Alvarado L."/>
            <person name="Berlin A.M."/>
            <person name="Chapman S.B."/>
            <person name="Dewar J."/>
            <person name="Goldberg J."/>
            <person name="Griggs A."/>
            <person name="Gujja S."/>
            <person name="Hansen M."/>
            <person name="Howarth C."/>
            <person name="Imamovic A."/>
            <person name="Larimer J."/>
            <person name="McCowan C."/>
            <person name="Murphy C."/>
            <person name="Pearson M."/>
            <person name="Priest M."/>
            <person name="Roberts A."/>
            <person name="Saif S."/>
            <person name="Shea T."/>
            <person name="Sykes S."/>
            <person name="Wortman J."/>
            <person name="Nusbaum C."/>
            <person name="Birren B."/>
        </authorList>
    </citation>
    <scope>NUCLEOTIDE SEQUENCE [LARGE SCALE GENOMIC DNA]</scope>
    <source>
        <strain evidence="3 4">BCC8398</strain>
    </source>
</reference>
<keyword evidence="2" id="KW-0732">Signal</keyword>
<reference evidence="4" key="2">
    <citation type="submission" date="2013-12" db="EMBL/GenBank/DDBJ databases">
        <title>Evolution of pathogenesis and genome organization in the Tremellales.</title>
        <authorList>
            <person name="Cuomo C."/>
            <person name="Litvintseva A."/>
            <person name="Heitman J."/>
            <person name="Chen Y."/>
            <person name="Sun S."/>
            <person name="Springer D."/>
            <person name="Dromer F."/>
            <person name="Young S."/>
            <person name="Zeng Q."/>
            <person name="Chapman S."/>
            <person name="Gujja S."/>
            <person name="Saif S."/>
            <person name="Birren B."/>
        </authorList>
    </citation>
    <scope>NUCLEOTIDE SEQUENCE [LARGE SCALE GENOMIC DNA]</scope>
    <source>
        <strain evidence="4">BCC8398</strain>
    </source>
</reference>
<feature type="region of interest" description="Disordered" evidence="1">
    <location>
        <begin position="83"/>
        <end position="116"/>
    </location>
</feature>